<dbReference type="RefSeq" id="WP_419185762.1">
    <property type="nucleotide sequence ID" value="NZ_CP036290.1"/>
</dbReference>
<dbReference type="SUPFAM" id="SSF53167">
    <property type="entry name" value="Purine and uridine phosphorylases"/>
    <property type="match status" value="1"/>
</dbReference>
<reference evidence="2 3" key="1">
    <citation type="submission" date="2019-02" db="EMBL/GenBank/DDBJ databases">
        <title>Deep-cultivation of Planctomycetes and their phenomic and genomic characterization uncovers novel biology.</title>
        <authorList>
            <person name="Wiegand S."/>
            <person name="Jogler M."/>
            <person name="Boedeker C."/>
            <person name="Pinto D."/>
            <person name="Vollmers J."/>
            <person name="Rivas-Marin E."/>
            <person name="Kohn T."/>
            <person name="Peeters S.H."/>
            <person name="Heuer A."/>
            <person name="Rast P."/>
            <person name="Oberbeckmann S."/>
            <person name="Bunk B."/>
            <person name="Jeske O."/>
            <person name="Meyerdierks A."/>
            <person name="Storesund J.E."/>
            <person name="Kallscheuer N."/>
            <person name="Luecker S."/>
            <person name="Lage O.M."/>
            <person name="Pohl T."/>
            <person name="Merkel B.J."/>
            <person name="Hornburger P."/>
            <person name="Mueller R.-W."/>
            <person name="Bruemmer F."/>
            <person name="Labrenz M."/>
            <person name="Spormann A.M."/>
            <person name="Op den Camp H."/>
            <person name="Overmann J."/>
            <person name="Amann R."/>
            <person name="Jetten M.S.M."/>
            <person name="Mascher T."/>
            <person name="Medema M.H."/>
            <person name="Devos D.P."/>
            <person name="Kaster A.-K."/>
            <person name="Ovreas L."/>
            <person name="Rohde M."/>
            <person name="Galperin M.Y."/>
            <person name="Jogler C."/>
        </authorList>
    </citation>
    <scope>NUCLEOTIDE SEQUENCE [LARGE SCALE GENOMIC DNA]</scope>
    <source>
        <strain evidence="2 3">Pla163</strain>
    </source>
</reference>
<keyword evidence="2" id="KW-0378">Hydrolase</keyword>
<dbReference type="AlphaFoldDB" id="A0A518D063"/>
<dbReference type="GO" id="GO:0009116">
    <property type="term" value="P:nucleoside metabolic process"/>
    <property type="evidence" value="ECO:0007669"/>
    <property type="project" value="InterPro"/>
</dbReference>
<evidence type="ECO:0000259" key="1">
    <source>
        <dbReference type="Pfam" id="PF01048"/>
    </source>
</evidence>
<organism evidence="2 3">
    <name type="scientific">Rohdeia mirabilis</name>
    <dbReference type="NCBI Taxonomy" id="2528008"/>
    <lineage>
        <taxon>Bacteria</taxon>
        <taxon>Pseudomonadati</taxon>
        <taxon>Planctomycetota</taxon>
        <taxon>Planctomycetia</taxon>
        <taxon>Planctomycetia incertae sedis</taxon>
        <taxon>Rohdeia</taxon>
    </lineage>
</organism>
<accession>A0A518D063</accession>
<dbReference type="Gene3D" id="3.40.50.1580">
    <property type="entry name" value="Nucleoside phosphorylase domain"/>
    <property type="match status" value="1"/>
</dbReference>
<proteinExistence type="predicted"/>
<dbReference type="PANTHER" id="PTHR46832:SF1">
    <property type="entry name" value="5'-METHYLTHIOADENOSINE_S-ADENOSYLHOMOCYSTEINE NUCLEOSIDASE"/>
    <property type="match status" value="1"/>
</dbReference>
<dbReference type="GO" id="GO:0019284">
    <property type="term" value="P:L-methionine salvage from S-adenosylmethionine"/>
    <property type="evidence" value="ECO:0007669"/>
    <property type="project" value="TreeGrafter"/>
</dbReference>
<dbReference type="Pfam" id="PF01048">
    <property type="entry name" value="PNP_UDP_1"/>
    <property type="match status" value="1"/>
</dbReference>
<dbReference type="GO" id="GO:0008782">
    <property type="term" value="F:adenosylhomocysteine nucleosidase activity"/>
    <property type="evidence" value="ECO:0007669"/>
    <property type="project" value="UniProtKB-EC"/>
</dbReference>
<protein>
    <submittedName>
        <fullName evidence="2">5'-methylthioadenosine/S-adenosylhomocysteine nucleosidase</fullName>
        <ecNumber evidence="2">3.2.2.9</ecNumber>
    </submittedName>
</protein>
<sequence length="225" mass="23472">MTSVDLTVLAALGQELAPLSAQLRSAGRVRGMETFEGEISGCLVRAAVGGVGKVAAARAAALLIDPAPRFGLVVIGVCGGLSLRQKVGTLVHCAEARQIDLHLPWPTDVQPDPELLAAWRRAVPGPSARFLTADRAAITPWRRLARQVRFGPGACVVDMETAAAGWVAQSSGVPWGALRSLSDTQGLGAMGGFRRHFHAQAPRAAATIPTLLAELLGTTSMESSP</sequence>
<feature type="domain" description="Nucleoside phosphorylase" evidence="1">
    <location>
        <begin position="7"/>
        <end position="216"/>
    </location>
</feature>
<evidence type="ECO:0000313" key="2">
    <source>
        <dbReference type="EMBL" id="QDU84871.1"/>
    </source>
</evidence>
<dbReference type="GO" id="GO:0005829">
    <property type="term" value="C:cytosol"/>
    <property type="evidence" value="ECO:0007669"/>
    <property type="project" value="TreeGrafter"/>
</dbReference>
<gene>
    <name evidence="2" type="primary">mtnN</name>
    <name evidence="2" type="ORF">Pla163_19890</name>
</gene>
<dbReference type="PANTHER" id="PTHR46832">
    <property type="entry name" value="5'-METHYLTHIOADENOSINE/S-ADENOSYLHOMOCYSTEINE NUCLEOSIDASE"/>
    <property type="match status" value="1"/>
</dbReference>
<evidence type="ECO:0000313" key="3">
    <source>
        <dbReference type="Proteomes" id="UP000319342"/>
    </source>
</evidence>
<dbReference type="Proteomes" id="UP000319342">
    <property type="component" value="Chromosome"/>
</dbReference>
<dbReference type="EMBL" id="CP036290">
    <property type="protein sequence ID" value="QDU84871.1"/>
    <property type="molecule type" value="Genomic_DNA"/>
</dbReference>
<keyword evidence="3" id="KW-1185">Reference proteome</keyword>
<dbReference type="InterPro" id="IPR035994">
    <property type="entry name" value="Nucleoside_phosphorylase_sf"/>
</dbReference>
<name>A0A518D063_9BACT</name>
<dbReference type="InterPro" id="IPR000845">
    <property type="entry name" value="Nucleoside_phosphorylase_d"/>
</dbReference>
<dbReference type="GO" id="GO:0008930">
    <property type="term" value="F:methylthioadenosine nucleosidase activity"/>
    <property type="evidence" value="ECO:0007669"/>
    <property type="project" value="TreeGrafter"/>
</dbReference>
<keyword evidence="2" id="KW-0326">Glycosidase</keyword>
<dbReference type="EC" id="3.2.2.9" evidence="2"/>